<proteinExistence type="inferred from homology"/>
<comment type="catalytic activity">
    <reaction evidence="4">
        <text>O-phospho-L-threonyl-[protein] + H2O = L-threonyl-[protein] + phosphate</text>
        <dbReference type="Rhea" id="RHEA:47004"/>
        <dbReference type="Rhea" id="RHEA-COMP:11060"/>
        <dbReference type="Rhea" id="RHEA-COMP:11605"/>
        <dbReference type="ChEBI" id="CHEBI:15377"/>
        <dbReference type="ChEBI" id="CHEBI:30013"/>
        <dbReference type="ChEBI" id="CHEBI:43474"/>
        <dbReference type="ChEBI" id="CHEBI:61977"/>
        <dbReference type="EC" id="3.1.3.16"/>
    </reaction>
</comment>
<dbReference type="EMBL" id="MLAK01000771">
    <property type="protein sequence ID" value="OHT05094.1"/>
    <property type="molecule type" value="Genomic_DNA"/>
</dbReference>
<reference evidence="6" key="1">
    <citation type="submission" date="2016-10" db="EMBL/GenBank/DDBJ databases">
        <authorList>
            <person name="Benchimol M."/>
            <person name="Almeida L.G."/>
            <person name="Vasconcelos A.T."/>
            <person name="Perreira-Neves A."/>
            <person name="Rosa I.A."/>
            <person name="Tasca T."/>
            <person name="Bogo M.R."/>
            <person name="de Souza W."/>
        </authorList>
    </citation>
    <scope>NUCLEOTIDE SEQUENCE [LARGE SCALE GENOMIC DNA]</scope>
    <source>
        <strain evidence="6">K</strain>
    </source>
</reference>
<dbReference type="GeneID" id="94827599"/>
<dbReference type="InterPro" id="IPR029052">
    <property type="entry name" value="Metallo-depent_PP-like"/>
</dbReference>
<dbReference type="InterPro" id="IPR006186">
    <property type="entry name" value="Ser/Thr-sp_prot-phosphatase"/>
</dbReference>
<evidence type="ECO:0000313" key="7">
    <source>
        <dbReference type="Proteomes" id="UP000179807"/>
    </source>
</evidence>
<dbReference type="InterPro" id="IPR047129">
    <property type="entry name" value="PPA2-like"/>
</dbReference>
<dbReference type="SMART" id="SM00156">
    <property type="entry name" value="PP2Ac"/>
    <property type="match status" value="1"/>
</dbReference>
<dbReference type="PRINTS" id="PR00114">
    <property type="entry name" value="STPHPHTASE"/>
</dbReference>
<dbReference type="InterPro" id="IPR004843">
    <property type="entry name" value="Calcineurin-like_PHP"/>
</dbReference>
<dbReference type="GO" id="GO:0004722">
    <property type="term" value="F:protein serine/threonine phosphatase activity"/>
    <property type="evidence" value="ECO:0007669"/>
    <property type="project" value="UniProtKB-EC"/>
</dbReference>
<evidence type="ECO:0000256" key="2">
    <source>
        <dbReference type="ARBA" id="ARBA00022801"/>
    </source>
</evidence>
<dbReference type="VEuPathDB" id="TrichDB:TRFO_06106"/>
<dbReference type="PANTHER" id="PTHR45619">
    <property type="entry name" value="SERINE/THREONINE-PROTEIN PHOSPHATASE PP2A-RELATED"/>
    <property type="match status" value="1"/>
</dbReference>
<dbReference type="EC" id="3.1.3.16" evidence="4"/>
<keyword evidence="1" id="KW-0479">Metal-binding</keyword>
<dbReference type="OrthoDB" id="1930084at2759"/>
<comment type="caution">
    <text evidence="6">The sequence shown here is derived from an EMBL/GenBank/DDBJ whole genome shotgun (WGS) entry which is preliminary data.</text>
</comment>
<keyword evidence="7" id="KW-1185">Reference proteome</keyword>
<name>A0A1J4K5Y3_9EUKA</name>
<evidence type="ECO:0000256" key="3">
    <source>
        <dbReference type="ARBA" id="ARBA00023211"/>
    </source>
</evidence>
<organism evidence="6 7">
    <name type="scientific">Tritrichomonas foetus</name>
    <dbReference type="NCBI Taxonomy" id="1144522"/>
    <lineage>
        <taxon>Eukaryota</taxon>
        <taxon>Metamonada</taxon>
        <taxon>Parabasalia</taxon>
        <taxon>Tritrichomonadida</taxon>
        <taxon>Tritrichomonadidae</taxon>
        <taxon>Tritrichomonas</taxon>
    </lineage>
</organism>
<keyword evidence="2 4" id="KW-0378">Hydrolase</keyword>
<keyword evidence="3" id="KW-0464">Manganese</keyword>
<dbReference type="Gene3D" id="3.60.21.10">
    <property type="match status" value="1"/>
</dbReference>
<gene>
    <name evidence="6" type="primary">ppe1</name>
    <name evidence="6" type="ORF">TRFO_06106</name>
</gene>
<dbReference type="RefSeq" id="XP_068358230.1">
    <property type="nucleotide sequence ID" value="XM_068492895.1"/>
</dbReference>
<dbReference type="Pfam" id="PF00149">
    <property type="entry name" value="Metallophos"/>
    <property type="match status" value="1"/>
</dbReference>
<dbReference type="GO" id="GO:0046872">
    <property type="term" value="F:metal ion binding"/>
    <property type="evidence" value="ECO:0007669"/>
    <property type="project" value="UniProtKB-KW"/>
</dbReference>
<dbReference type="AlphaFoldDB" id="A0A1J4K5Y3"/>
<accession>A0A1J4K5Y3</accession>
<evidence type="ECO:0000256" key="4">
    <source>
        <dbReference type="RuleBase" id="RU004273"/>
    </source>
</evidence>
<comment type="similarity">
    <text evidence="4">Belongs to the PPP phosphatase family.</text>
</comment>
<dbReference type="Proteomes" id="UP000179807">
    <property type="component" value="Unassembled WGS sequence"/>
</dbReference>
<evidence type="ECO:0000259" key="5">
    <source>
        <dbReference type="PROSITE" id="PS00125"/>
    </source>
</evidence>
<feature type="domain" description="Serine/threonine specific protein phosphatases" evidence="5">
    <location>
        <begin position="107"/>
        <end position="112"/>
    </location>
</feature>
<sequence length="303" mass="34971">MDVDKFISDLKEHKPIVERELMCIYRMAQEVLFEEGTLLNLELPITICGDIHGQFYDLLHLFTVGGDPSETRYLFLGDYVDRGYYSIETFALLIAYKVKYPNSFYMLRGNHECRQVNTLYGFYDENVQRFGHAGPWKLCNEVFDMLPMAAIISNSIYCVHGGLSPDIKLADQIALLERRQEIPQTGELSDIVWSDPEDIVGWGKNTRGAGYLYGTKPTAEFCQNNDLELIARAHQLMMDGYHYHFGGTQLVTVWSAPNYMYRAGNLASVMKINEKHEREFLVFNAVPNDQRRIPEERVSNYFL</sequence>
<evidence type="ECO:0000313" key="6">
    <source>
        <dbReference type="EMBL" id="OHT05094.1"/>
    </source>
</evidence>
<evidence type="ECO:0000256" key="1">
    <source>
        <dbReference type="ARBA" id="ARBA00022723"/>
    </source>
</evidence>
<dbReference type="SUPFAM" id="SSF56300">
    <property type="entry name" value="Metallo-dependent phosphatases"/>
    <property type="match status" value="1"/>
</dbReference>
<protein>
    <recommendedName>
        <fullName evidence="4">Serine/threonine-protein phosphatase</fullName>
        <ecNumber evidence="4">3.1.3.16</ecNumber>
    </recommendedName>
</protein>
<dbReference type="PROSITE" id="PS00125">
    <property type="entry name" value="SER_THR_PHOSPHATASE"/>
    <property type="match status" value="1"/>
</dbReference>